<dbReference type="UniPathway" id="UPA00121">
    <property type="reaction ID" value="UER00345"/>
</dbReference>
<evidence type="ECO:0000256" key="6">
    <source>
        <dbReference type="ARBA" id="ARBA00023222"/>
    </source>
</evidence>
<organism evidence="11 12">
    <name type="scientific">Romboutsia weinsteinii</name>
    <dbReference type="NCBI Taxonomy" id="2020949"/>
    <lineage>
        <taxon>Bacteria</taxon>
        <taxon>Bacillati</taxon>
        <taxon>Bacillota</taxon>
        <taxon>Clostridia</taxon>
        <taxon>Peptostreptococcales</taxon>
        <taxon>Peptostreptococcaceae</taxon>
        <taxon>Romboutsia</taxon>
    </lineage>
</organism>
<evidence type="ECO:0000259" key="10">
    <source>
        <dbReference type="PROSITE" id="PS51671"/>
    </source>
</evidence>
<comment type="caution">
    <text evidence="11">The sequence shown here is derived from an EMBL/GenBank/DDBJ whole genome shotgun (WGS) entry which is preliminary data.</text>
</comment>
<dbReference type="EC" id="4.2.1.51" evidence="2"/>
<feature type="domain" description="ACT" evidence="10">
    <location>
        <begin position="73"/>
        <end position="150"/>
    </location>
</feature>
<evidence type="ECO:0000256" key="8">
    <source>
        <dbReference type="ARBA" id="ARBA00047848"/>
    </source>
</evidence>
<dbReference type="SUPFAM" id="SSF55021">
    <property type="entry name" value="ACT-like"/>
    <property type="match status" value="1"/>
</dbReference>
<dbReference type="PROSITE" id="PS51171">
    <property type="entry name" value="PREPHENATE_DEHYDR_3"/>
    <property type="match status" value="1"/>
</dbReference>
<name>A0A371J3A6_9FIRM</name>
<keyword evidence="12" id="KW-1185">Reference proteome</keyword>
<keyword evidence="4" id="KW-0028">Amino-acid biosynthesis</keyword>
<reference evidence="11 12" key="1">
    <citation type="journal article" date="2017" name="Genome Announc.">
        <title>Draft Genome Sequence of Romboutsia weinsteinii sp. nov. Strain CCRI-19649(T) Isolated from Surface Water.</title>
        <authorList>
            <person name="Maheux A.F."/>
            <person name="Boudreau D.K."/>
            <person name="Berube E."/>
            <person name="Boissinot M."/>
            <person name="Cantin P."/>
            <person name="Raymond F."/>
            <person name="Corbeil J."/>
            <person name="Omar R.F."/>
            <person name="Bergeron M.G."/>
        </authorList>
    </citation>
    <scope>NUCLEOTIDE SEQUENCE [LARGE SCALE GENOMIC DNA]</scope>
    <source>
        <strain evidence="11 12">CCRI-19649</strain>
    </source>
</reference>
<accession>A0A371J3A6</accession>
<evidence type="ECO:0000313" key="12">
    <source>
        <dbReference type="Proteomes" id="UP000215694"/>
    </source>
</evidence>
<dbReference type="SUPFAM" id="SSF53850">
    <property type="entry name" value="Periplasmic binding protein-like II"/>
    <property type="match status" value="1"/>
</dbReference>
<dbReference type="InterPro" id="IPR018528">
    <property type="entry name" value="Preph_deHydtase_CS"/>
</dbReference>
<dbReference type="InterPro" id="IPR045865">
    <property type="entry name" value="ACT-like_dom_sf"/>
</dbReference>
<evidence type="ECO:0000256" key="2">
    <source>
        <dbReference type="ARBA" id="ARBA00013147"/>
    </source>
</evidence>
<dbReference type="Pfam" id="PF01842">
    <property type="entry name" value="ACT"/>
    <property type="match status" value="1"/>
</dbReference>
<gene>
    <name evidence="11" type="ORF">CHL78_010190</name>
</gene>
<dbReference type="FunFam" id="3.30.70.260:FF:000012">
    <property type="entry name" value="Prephenate dehydratase"/>
    <property type="match status" value="1"/>
</dbReference>
<keyword evidence="5" id="KW-0057">Aromatic amino acid biosynthesis</keyword>
<dbReference type="PROSITE" id="PS51671">
    <property type="entry name" value="ACT"/>
    <property type="match status" value="1"/>
</dbReference>
<evidence type="ECO:0000256" key="3">
    <source>
        <dbReference type="ARBA" id="ARBA00021872"/>
    </source>
</evidence>
<sequence length="154" mass="17771">EIRLIPYLNTAISAKYISSTNDKKKAAIASKRAANVYDLEILRENINDISDNYTRFIIIGKEIEYCMESNKISILLSVKNEAGSLYDILRSFAINDINMIKIESRPDKNTPWEYLFYIDFEGDLQEESVKSALELINENSNHYKLIGCYKSKKL</sequence>
<dbReference type="Proteomes" id="UP000215694">
    <property type="component" value="Unassembled WGS sequence"/>
</dbReference>
<dbReference type="AlphaFoldDB" id="A0A371J3A6"/>
<dbReference type="PANTHER" id="PTHR21022">
    <property type="entry name" value="PREPHENATE DEHYDRATASE P PROTEIN"/>
    <property type="match status" value="1"/>
</dbReference>
<feature type="domain" description="Prephenate dehydratase" evidence="9">
    <location>
        <begin position="1"/>
        <end position="61"/>
    </location>
</feature>
<dbReference type="GO" id="GO:0005737">
    <property type="term" value="C:cytoplasm"/>
    <property type="evidence" value="ECO:0007669"/>
    <property type="project" value="TreeGrafter"/>
</dbReference>
<evidence type="ECO:0000259" key="9">
    <source>
        <dbReference type="PROSITE" id="PS51171"/>
    </source>
</evidence>
<comment type="catalytic activity">
    <reaction evidence="8">
        <text>prephenate + H(+) = 3-phenylpyruvate + CO2 + H2O</text>
        <dbReference type="Rhea" id="RHEA:21648"/>
        <dbReference type="ChEBI" id="CHEBI:15377"/>
        <dbReference type="ChEBI" id="CHEBI:15378"/>
        <dbReference type="ChEBI" id="CHEBI:16526"/>
        <dbReference type="ChEBI" id="CHEBI:18005"/>
        <dbReference type="ChEBI" id="CHEBI:29934"/>
        <dbReference type="EC" id="4.2.1.51"/>
    </reaction>
</comment>
<feature type="non-terminal residue" evidence="11">
    <location>
        <position position="1"/>
    </location>
</feature>
<dbReference type="PROSITE" id="PS00857">
    <property type="entry name" value="PREPHENATE_DEHYDR_1"/>
    <property type="match status" value="1"/>
</dbReference>
<comment type="pathway">
    <text evidence="1">Amino-acid biosynthesis; L-phenylalanine biosynthesis; phenylpyruvate from prephenate: step 1/1.</text>
</comment>
<keyword evidence="6" id="KW-0584">Phenylalanine biosynthesis</keyword>
<evidence type="ECO:0000313" key="11">
    <source>
        <dbReference type="EMBL" id="RDY27156.1"/>
    </source>
</evidence>
<dbReference type="InterPro" id="IPR002912">
    <property type="entry name" value="ACT_dom"/>
</dbReference>
<dbReference type="EMBL" id="NOJY02000015">
    <property type="protein sequence ID" value="RDY27156.1"/>
    <property type="molecule type" value="Genomic_DNA"/>
</dbReference>
<evidence type="ECO:0000256" key="5">
    <source>
        <dbReference type="ARBA" id="ARBA00023141"/>
    </source>
</evidence>
<evidence type="ECO:0000256" key="7">
    <source>
        <dbReference type="ARBA" id="ARBA00023239"/>
    </source>
</evidence>
<keyword evidence="7" id="KW-0456">Lyase</keyword>
<dbReference type="GO" id="GO:0004664">
    <property type="term" value="F:prephenate dehydratase activity"/>
    <property type="evidence" value="ECO:0007669"/>
    <property type="project" value="UniProtKB-EC"/>
</dbReference>
<dbReference type="PANTHER" id="PTHR21022:SF19">
    <property type="entry name" value="PREPHENATE DEHYDRATASE-RELATED"/>
    <property type="match status" value="1"/>
</dbReference>
<dbReference type="InterPro" id="IPR001086">
    <property type="entry name" value="Preph_deHydtase"/>
</dbReference>
<dbReference type="CDD" id="cd04905">
    <property type="entry name" value="ACT_CM-PDT"/>
    <property type="match status" value="1"/>
</dbReference>
<dbReference type="GO" id="GO:0009094">
    <property type="term" value="P:L-phenylalanine biosynthetic process"/>
    <property type="evidence" value="ECO:0007669"/>
    <property type="project" value="UniProtKB-UniPathway"/>
</dbReference>
<protein>
    <recommendedName>
        <fullName evidence="3">Prephenate dehydratase</fullName>
        <ecNumber evidence="2">4.2.1.51</ecNumber>
    </recommendedName>
</protein>
<evidence type="ECO:0000256" key="1">
    <source>
        <dbReference type="ARBA" id="ARBA00004741"/>
    </source>
</evidence>
<dbReference type="RefSeq" id="WP_274541850.1">
    <property type="nucleotide sequence ID" value="NZ_NOJY02000015.1"/>
</dbReference>
<evidence type="ECO:0000256" key="4">
    <source>
        <dbReference type="ARBA" id="ARBA00022605"/>
    </source>
</evidence>
<proteinExistence type="predicted"/>
<dbReference type="Gene3D" id="3.30.70.260">
    <property type="match status" value="1"/>
</dbReference>
<dbReference type="Pfam" id="PF00800">
    <property type="entry name" value="PDT"/>
    <property type="match status" value="1"/>
</dbReference>
<dbReference type="Gene3D" id="3.40.190.10">
    <property type="entry name" value="Periplasmic binding protein-like II"/>
    <property type="match status" value="1"/>
</dbReference>